<dbReference type="PANTHER" id="PTHR45859:SF1">
    <property type="entry name" value="TRANSLATION INITIATION FACTOR EIF-2B SUBUNIT BETA"/>
    <property type="match status" value="1"/>
</dbReference>
<dbReference type="InterPro" id="IPR051855">
    <property type="entry name" value="eIF2B_beta_subunit"/>
</dbReference>
<proteinExistence type="inferred from homology"/>
<evidence type="ECO:0000256" key="1">
    <source>
        <dbReference type="ARBA" id="ARBA00004514"/>
    </source>
</evidence>
<evidence type="ECO:0000256" key="9">
    <source>
        <dbReference type="RuleBase" id="RU003814"/>
    </source>
</evidence>
<evidence type="ECO:0000256" key="6">
    <source>
        <dbReference type="ARBA" id="ARBA00044122"/>
    </source>
</evidence>
<keyword evidence="11" id="KW-1185">Reference proteome</keyword>
<dbReference type="InterPro" id="IPR000649">
    <property type="entry name" value="IF-2B-related"/>
</dbReference>
<keyword evidence="4" id="KW-0396">Initiation factor</keyword>
<protein>
    <recommendedName>
        <fullName evidence="6">Translation initiation factor eIF2B subunit beta</fullName>
    </recommendedName>
    <alternativeName>
        <fullName evidence="7">eIF2B GDP-GTP exchange factor subunit beta</fullName>
    </alternativeName>
</protein>
<gene>
    <name evidence="10" type="ORF">JTE90_003253</name>
</gene>
<evidence type="ECO:0000256" key="2">
    <source>
        <dbReference type="ARBA" id="ARBA00007251"/>
    </source>
</evidence>
<comment type="subunit">
    <text evidence="8">Component of the translation initiation factor 2B (eIF2B) complex which is a heterodecamer of two sets of five different subunits: alpha, beta, gamma, delta and epsilon. Subunits alpha, beta and delta comprise a regulatory subcomplex and subunits epsilon and gamma comprise a catalytic subcomplex. Within the complex, the hexameric regulatory complex resides at the center, with the two heterodimeric catalytic subcomplexes bound on opposite sides.</text>
</comment>
<evidence type="ECO:0000256" key="5">
    <source>
        <dbReference type="ARBA" id="ARBA00022917"/>
    </source>
</evidence>
<dbReference type="GO" id="GO:0005829">
    <property type="term" value="C:cytosol"/>
    <property type="evidence" value="ECO:0007669"/>
    <property type="project" value="UniProtKB-SubCell"/>
</dbReference>
<sequence length="408" mass="45827">MRIKQSLSLGFGTLVAVVTPEEEGVGEGLSFCNLLTLLLLRSYFTSQKLDFYTMGEQEEIQTVTAFDVNENIEHFLHDLKKGNLKNTLEIACETVRLLERMITNCEWTSAKDLMSLIRTNGKKLTDPPTIHIVVGSMVKRVLKVIRDEYSSALGKSDEYDQQESLQKMLVAEEDMDFTKDISSLGKSISANLRELIEEFERSPQDIALQSEEHVHSDDVIMTFGHSRTVERFLKKAASKRKIHVIVAEAFPSCSGRTMAKNLAESNISTSFITDDATSAFMKMVKKVIVGTHSVMANGGLKARIGIHSVALSAKRHNVPLIVLAPTFKLTPQYVTSSDQEGFQHFGPPEEVLPFNDDRLFKDAIVLNPYFDYVKPELVTLLIFNTSGNAPSYVYRLLSELYHPDDHEL</sequence>
<accession>A0AAV6V5Q5</accession>
<dbReference type="InterPro" id="IPR037171">
    <property type="entry name" value="NagB/RpiA_transferase-like"/>
</dbReference>
<dbReference type="EMBL" id="JAFNEN010000162">
    <property type="protein sequence ID" value="KAG8191240.1"/>
    <property type="molecule type" value="Genomic_DNA"/>
</dbReference>
<keyword evidence="3" id="KW-0963">Cytoplasm</keyword>
<comment type="similarity">
    <text evidence="2 9">Belongs to the eIF-2B alpha/beta/delta subunits family.</text>
</comment>
<evidence type="ECO:0000313" key="10">
    <source>
        <dbReference type="EMBL" id="KAG8191240.1"/>
    </source>
</evidence>
<keyword evidence="5" id="KW-0648">Protein biosynthesis</keyword>
<evidence type="ECO:0000256" key="8">
    <source>
        <dbReference type="ARBA" id="ARBA00046432"/>
    </source>
</evidence>
<organism evidence="10 11">
    <name type="scientific">Oedothorax gibbosus</name>
    <dbReference type="NCBI Taxonomy" id="931172"/>
    <lineage>
        <taxon>Eukaryota</taxon>
        <taxon>Metazoa</taxon>
        <taxon>Ecdysozoa</taxon>
        <taxon>Arthropoda</taxon>
        <taxon>Chelicerata</taxon>
        <taxon>Arachnida</taxon>
        <taxon>Araneae</taxon>
        <taxon>Araneomorphae</taxon>
        <taxon>Entelegynae</taxon>
        <taxon>Araneoidea</taxon>
        <taxon>Linyphiidae</taxon>
        <taxon>Erigoninae</taxon>
        <taxon>Oedothorax</taxon>
    </lineage>
</organism>
<evidence type="ECO:0000256" key="4">
    <source>
        <dbReference type="ARBA" id="ARBA00022540"/>
    </source>
</evidence>
<dbReference type="AlphaFoldDB" id="A0AAV6V5Q5"/>
<dbReference type="GO" id="GO:0005085">
    <property type="term" value="F:guanyl-nucleotide exchange factor activity"/>
    <property type="evidence" value="ECO:0007669"/>
    <property type="project" value="TreeGrafter"/>
</dbReference>
<reference evidence="10 11" key="1">
    <citation type="journal article" date="2022" name="Nat. Ecol. Evol.">
        <title>A masculinizing supergene underlies an exaggerated male reproductive morph in a spider.</title>
        <authorList>
            <person name="Hendrickx F."/>
            <person name="De Corte Z."/>
            <person name="Sonet G."/>
            <person name="Van Belleghem S.M."/>
            <person name="Kostlbacher S."/>
            <person name="Vangestel C."/>
        </authorList>
    </citation>
    <scope>NUCLEOTIDE SEQUENCE [LARGE SCALE GENOMIC DNA]</scope>
    <source>
        <strain evidence="10">W744_W776</strain>
    </source>
</reference>
<dbReference type="Gene3D" id="3.40.50.10470">
    <property type="entry name" value="Translation initiation factor eif-2b, domain 2"/>
    <property type="match status" value="1"/>
</dbReference>
<dbReference type="SUPFAM" id="SSF100950">
    <property type="entry name" value="NagB/RpiA/CoA transferase-like"/>
    <property type="match status" value="1"/>
</dbReference>
<evidence type="ECO:0000256" key="3">
    <source>
        <dbReference type="ARBA" id="ARBA00022490"/>
    </source>
</evidence>
<evidence type="ECO:0000256" key="7">
    <source>
        <dbReference type="ARBA" id="ARBA00044228"/>
    </source>
</evidence>
<comment type="subcellular location">
    <subcellularLocation>
        <location evidence="1">Cytoplasm</location>
        <location evidence="1">Cytosol</location>
    </subcellularLocation>
</comment>
<dbReference type="Proteomes" id="UP000827092">
    <property type="component" value="Unassembled WGS sequence"/>
</dbReference>
<dbReference type="PANTHER" id="PTHR45859">
    <property type="entry name" value="TRANSLATION INITIATION FACTOR EIF-2B SUBUNIT BETA"/>
    <property type="match status" value="1"/>
</dbReference>
<evidence type="ECO:0000313" key="11">
    <source>
        <dbReference type="Proteomes" id="UP000827092"/>
    </source>
</evidence>
<dbReference type="GO" id="GO:0005851">
    <property type="term" value="C:eukaryotic translation initiation factor 2B complex"/>
    <property type="evidence" value="ECO:0007669"/>
    <property type="project" value="TreeGrafter"/>
</dbReference>
<dbReference type="Pfam" id="PF01008">
    <property type="entry name" value="IF-2B"/>
    <property type="match status" value="1"/>
</dbReference>
<comment type="caution">
    <text evidence="10">The sequence shown here is derived from an EMBL/GenBank/DDBJ whole genome shotgun (WGS) entry which is preliminary data.</text>
</comment>
<dbReference type="InterPro" id="IPR042529">
    <property type="entry name" value="IF_2B-like_C"/>
</dbReference>
<name>A0AAV6V5Q5_9ARAC</name>
<dbReference type="GO" id="GO:0003743">
    <property type="term" value="F:translation initiation factor activity"/>
    <property type="evidence" value="ECO:0007669"/>
    <property type="project" value="UniProtKB-KW"/>
</dbReference>